<feature type="region of interest" description="Disordered" evidence="1">
    <location>
        <begin position="1"/>
        <end position="22"/>
    </location>
</feature>
<feature type="compositionally biased region" description="Low complexity" evidence="1">
    <location>
        <begin position="1"/>
        <end position="21"/>
    </location>
</feature>
<sequence>MDNKTSKPSPADSPAASSTSTIRRRNIERQMHCCLDCMYYHDDAAPGYDLGAIDDWELECVVSSADDYHAFPILEVRKVTSPSVRYLRAPELLSRPTVSPSFPVPGSSLVGYLEGDQDAQPAGYIVDGNGKSSIVPPSVSRVHHFWCPQDHASEYVTLTSPYTSLPPLDAIGQLPGHPQENGDVSTSGDLDYDFAGPMGLSSIASFHDHTAGEAFNSNALWLGLSSPLLPSLQELRPSDDFTSENVPSTPEQIRTEMEVPVRFFSSFAEQPIKQTHLTKPFPYRYPTPTQSNSTSYPTVDDYISSHLNPISSFQSLHGYLGNPLPVHPHYTMSAHLPGFHGFRAGTNMESRTTSTLDDHTARMIFDGIDDYGKIDTSKYISEQVVGPCSLSLGPPNQLPSPPRELDSHDQLSHVEDRSLSGPFDNAHRSATFQSRTLTTLPKTRSICDRNVCSPCGWRNDDGKECGIPITYGDCKNHLAAVHNIKNVAWYVEIICRWCSSEAQKKVKRKNMLRHLREVHLCYTRLKKDPWALRKH</sequence>
<reference evidence="2 3" key="1">
    <citation type="submission" date="2014-04" db="EMBL/GenBank/DDBJ databases">
        <authorList>
            <consortium name="DOE Joint Genome Institute"/>
            <person name="Kuo A."/>
            <person name="Kohler A."/>
            <person name="Costa M.D."/>
            <person name="Nagy L.G."/>
            <person name="Floudas D."/>
            <person name="Copeland A."/>
            <person name="Barry K.W."/>
            <person name="Cichocki N."/>
            <person name="Veneault-Fourrey C."/>
            <person name="LaButti K."/>
            <person name="Lindquist E.A."/>
            <person name="Lipzen A."/>
            <person name="Lundell T."/>
            <person name="Morin E."/>
            <person name="Murat C."/>
            <person name="Sun H."/>
            <person name="Tunlid A."/>
            <person name="Henrissat B."/>
            <person name="Grigoriev I.V."/>
            <person name="Hibbett D.S."/>
            <person name="Martin F."/>
            <person name="Nordberg H.P."/>
            <person name="Cantor M.N."/>
            <person name="Hua S.X."/>
        </authorList>
    </citation>
    <scope>NUCLEOTIDE SEQUENCE [LARGE SCALE GENOMIC DNA]</scope>
    <source>
        <strain evidence="2 3">Marx 270</strain>
    </source>
</reference>
<dbReference type="HOGENOM" id="CLU_026729_0_0_1"/>
<keyword evidence="3" id="KW-1185">Reference proteome</keyword>
<accession>A0A0C3NCF8</accession>
<evidence type="ECO:0000313" key="2">
    <source>
        <dbReference type="EMBL" id="KIN93253.1"/>
    </source>
</evidence>
<reference evidence="3" key="2">
    <citation type="submission" date="2015-01" db="EMBL/GenBank/DDBJ databases">
        <title>Evolutionary Origins and Diversification of the Mycorrhizal Mutualists.</title>
        <authorList>
            <consortium name="DOE Joint Genome Institute"/>
            <consortium name="Mycorrhizal Genomics Consortium"/>
            <person name="Kohler A."/>
            <person name="Kuo A."/>
            <person name="Nagy L.G."/>
            <person name="Floudas D."/>
            <person name="Copeland A."/>
            <person name="Barry K.W."/>
            <person name="Cichocki N."/>
            <person name="Veneault-Fourrey C."/>
            <person name="LaButti K."/>
            <person name="Lindquist E.A."/>
            <person name="Lipzen A."/>
            <person name="Lundell T."/>
            <person name="Morin E."/>
            <person name="Murat C."/>
            <person name="Riley R."/>
            <person name="Ohm R."/>
            <person name="Sun H."/>
            <person name="Tunlid A."/>
            <person name="Henrissat B."/>
            <person name="Grigoriev I.V."/>
            <person name="Hibbett D.S."/>
            <person name="Martin F."/>
        </authorList>
    </citation>
    <scope>NUCLEOTIDE SEQUENCE [LARGE SCALE GENOMIC DNA]</scope>
    <source>
        <strain evidence="3">Marx 270</strain>
    </source>
</reference>
<evidence type="ECO:0000313" key="3">
    <source>
        <dbReference type="Proteomes" id="UP000054217"/>
    </source>
</evidence>
<dbReference type="AlphaFoldDB" id="A0A0C3NCF8"/>
<gene>
    <name evidence="2" type="ORF">M404DRAFT_1009098</name>
</gene>
<dbReference type="EMBL" id="KN832192">
    <property type="protein sequence ID" value="KIN93253.1"/>
    <property type="molecule type" value="Genomic_DNA"/>
</dbReference>
<dbReference type="OrthoDB" id="2692402at2759"/>
<evidence type="ECO:0000256" key="1">
    <source>
        <dbReference type="SAM" id="MobiDB-lite"/>
    </source>
</evidence>
<dbReference type="InParanoid" id="A0A0C3NCF8"/>
<organism evidence="2 3">
    <name type="scientific">Pisolithus tinctorius Marx 270</name>
    <dbReference type="NCBI Taxonomy" id="870435"/>
    <lineage>
        <taxon>Eukaryota</taxon>
        <taxon>Fungi</taxon>
        <taxon>Dikarya</taxon>
        <taxon>Basidiomycota</taxon>
        <taxon>Agaricomycotina</taxon>
        <taxon>Agaricomycetes</taxon>
        <taxon>Agaricomycetidae</taxon>
        <taxon>Boletales</taxon>
        <taxon>Sclerodermatineae</taxon>
        <taxon>Pisolithaceae</taxon>
        <taxon>Pisolithus</taxon>
    </lineage>
</organism>
<dbReference type="Proteomes" id="UP000054217">
    <property type="component" value="Unassembled WGS sequence"/>
</dbReference>
<protein>
    <submittedName>
        <fullName evidence="2">Uncharacterized protein</fullName>
    </submittedName>
</protein>
<feature type="region of interest" description="Disordered" evidence="1">
    <location>
        <begin position="390"/>
        <end position="411"/>
    </location>
</feature>
<name>A0A0C3NCF8_PISTI</name>
<proteinExistence type="predicted"/>